<name>A0A2R8AL73_9RHOB</name>
<dbReference type="RefSeq" id="WP_108856632.1">
    <property type="nucleotide sequence ID" value="NZ_OMOI01000001.1"/>
</dbReference>
<protein>
    <submittedName>
        <fullName evidence="2">Beta-barrel assembly-enhancing protease</fullName>
        <ecNumber evidence="2">3.4.-.-</ecNumber>
    </submittedName>
</protein>
<dbReference type="SUPFAM" id="SSF48452">
    <property type="entry name" value="TPR-like"/>
    <property type="match status" value="1"/>
</dbReference>
<keyword evidence="1" id="KW-0201">Cytochrome c-type biogenesis</keyword>
<dbReference type="AlphaFoldDB" id="A0A2R8AL73"/>
<evidence type="ECO:0000313" key="2">
    <source>
        <dbReference type="EMBL" id="SPF76649.1"/>
    </source>
</evidence>
<dbReference type="NCBIfam" id="TIGR03142">
    <property type="entry name" value="cytochro_ccmI"/>
    <property type="match status" value="1"/>
</dbReference>
<keyword evidence="2" id="KW-0645">Protease</keyword>
<dbReference type="EMBL" id="OMOI01000001">
    <property type="protein sequence ID" value="SPF76649.1"/>
    <property type="molecule type" value="Genomic_DNA"/>
</dbReference>
<dbReference type="GO" id="GO:0006508">
    <property type="term" value="P:proteolysis"/>
    <property type="evidence" value="ECO:0007669"/>
    <property type="project" value="UniProtKB-KW"/>
</dbReference>
<accession>A0A2R8AL73</accession>
<sequence length="422" mass="45268">MDNLAFWAIIGAATLATILVLARRILAVSADETSDDVETMSSDMKVYRDQLSELDRDITRGTVSKEDAERARVEISRRLLEADKAAQSRKSAKDAPHGLTRTTMGIIAVVLAVGSLGLYWTIGVPGAPDFGRAKRIAISDEVRQNRPSQELAEAQMPVWAGPPVDAPADYIELVDGLRKAVAGRPEDPRGLDLLAQHEAALGNLVAARTAMGQLLELKGDTATADDFARQAELMINAAGGFVSPDAESMLRSALERDPGHALARFYSGLMFAQNGRPDLAFRLWRRLLEEGPTDAEWWPAIRDQIGDLAALAGENYTPPEAPVMPPVAGLSGPSAEDIEAASDMSGEERAEMIQSMITRLSERLATDGGTPEEWARLVSVLGVVGDTERAAAIWAEAQTIFAAHPEALETVRAAAQQAGVAQ</sequence>
<gene>
    <name evidence="2" type="primary">bepA_3</name>
    <name evidence="2" type="ORF">ALP8811_01658</name>
</gene>
<evidence type="ECO:0000256" key="1">
    <source>
        <dbReference type="ARBA" id="ARBA00022748"/>
    </source>
</evidence>
<dbReference type="EC" id="3.4.-.-" evidence="2"/>
<dbReference type="Gene3D" id="1.25.40.10">
    <property type="entry name" value="Tetratricopeptide repeat domain"/>
    <property type="match status" value="1"/>
</dbReference>
<keyword evidence="2" id="KW-0378">Hydrolase</keyword>
<dbReference type="InterPro" id="IPR017560">
    <property type="entry name" value="Cyt_c_biogenesis_CcmI"/>
</dbReference>
<reference evidence="3" key="1">
    <citation type="submission" date="2018-03" db="EMBL/GenBank/DDBJ databases">
        <authorList>
            <person name="Rodrigo-Torres L."/>
            <person name="Arahal R. D."/>
            <person name="Lucena T."/>
        </authorList>
    </citation>
    <scope>NUCLEOTIDE SEQUENCE [LARGE SCALE GENOMIC DNA]</scope>
    <source>
        <strain evidence="3">CECT 8811</strain>
    </source>
</reference>
<dbReference type="Proteomes" id="UP000244911">
    <property type="component" value="Unassembled WGS sequence"/>
</dbReference>
<dbReference type="GO" id="GO:0008233">
    <property type="term" value="F:peptidase activity"/>
    <property type="evidence" value="ECO:0007669"/>
    <property type="project" value="UniProtKB-KW"/>
</dbReference>
<dbReference type="InterPro" id="IPR011990">
    <property type="entry name" value="TPR-like_helical_dom_sf"/>
</dbReference>
<organism evidence="2 3">
    <name type="scientific">Aliiroseovarius pelagivivens</name>
    <dbReference type="NCBI Taxonomy" id="1639690"/>
    <lineage>
        <taxon>Bacteria</taxon>
        <taxon>Pseudomonadati</taxon>
        <taxon>Pseudomonadota</taxon>
        <taxon>Alphaproteobacteria</taxon>
        <taxon>Rhodobacterales</taxon>
        <taxon>Paracoccaceae</taxon>
        <taxon>Aliiroseovarius</taxon>
    </lineage>
</organism>
<keyword evidence="3" id="KW-1185">Reference proteome</keyword>
<dbReference type="GO" id="GO:0017004">
    <property type="term" value="P:cytochrome complex assembly"/>
    <property type="evidence" value="ECO:0007669"/>
    <property type="project" value="UniProtKB-KW"/>
</dbReference>
<evidence type="ECO:0000313" key="3">
    <source>
        <dbReference type="Proteomes" id="UP000244911"/>
    </source>
</evidence>
<dbReference type="OrthoDB" id="9815847at2"/>
<proteinExistence type="predicted"/>